<reference evidence="3" key="1">
    <citation type="journal article" date="2020" name="Fungal Divers.">
        <title>Resolving the Mortierellaceae phylogeny through synthesis of multi-gene phylogenetics and phylogenomics.</title>
        <authorList>
            <person name="Vandepol N."/>
            <person name="Liber J."/>
            <person name="Desiro A."/>
            <person name="Na H."/>
            <person name="Kennedy M."/>
            <person name="Barry K."/>
            <person name="Grigoriev I.V."/>
            <person name="Miller A.N."/>
            <person name="O'Donnell K."/>
            <person name="Stajich J.E."/>
            <person name="Bonito G."/>
        </authorList>
    </citation>
    <scope>NUCLEOTIDE SEQUENCE</scope>
    <source>
        <strain evidence="3">MES-2147</strain>
    </source>
</reference>
<proteinExistence type="predicted"/>
<dbReference type="AlphaFoldDB" id="A0A9P6IN24"/>
<evidence type="ECO:0000256" key="1">
    <source>
        <dbReference type="SAM" id="MobiDB-lite"/>
    </source>
</evidence>
<comment type="caution">
    <text evidence="3">The sequence shown here is derived from an EMBL/GenBank/DDBJ whole genome shotgun (WGS) entry which is preliminary data.</text>
</comment>
<dbReference type="OrthoDB" id="2420092at2759"/>
<sequence>MSAIPSYQYPCLAPDASGSSIYLAGVPASDEGRLEIYSINLSNINSPAATFFANQTSAFYWSSATPKSCLSYSGNQASNNSPMLIAQFGSKPYFTNVFPNRIIESPASFPLVGFASNKLFSLSGAVGGLNWITAVANVTSTATNSPWTGLRFNATAILSSSRDTGYILDKASDGATLMYSINPGLSNKLQSVPITGNVPRFASNMAAAAVGNNIVTYGSSTNGAVTFNSFDTVMGTWSGSGLVKPSTTLPSGPSTPSGGGGDGSKTPIGAIVGGIVGGLVVIALIAFLFIRHRNKKPKTNIAAHQDPNRPVAAPLMNQNFQQQQQQQALTQNQQPQYQQQYNPHQSTYIPQQPVYDGRQSIQVQQGAPMIFQPQAKPQETYNYTPPTMMPPQPEQPNIFQPQNTEKPSPHLLYNQDAYAPSHVSVDAEDVNEDIIAEDGIEDFNGRFKPGHLIKWWKEFLTLPSEVRPAFCLTAGFGSSFALVSERALVAILWGRSSNTLRVLESKVCTKKQGDDMVMARCGELFHLLFIGNKDEIRQNDHKAQTSYGKRTTTMPRVSTNSPSHGSNALDSYLRMWFTFLRQRKEPVGSSVPPTPPTLPPPPSLAMT</sequence>
<feature type="compositionally biased region" description="Pro residues" evidence="1">
    <location>
        <begin position="592"/>
        <end position="607"/>
    </location>
</feature>
<organism evidence="3 4">
    <name type="scientific">Modicella reniformis</name>
    <dbReference type="NCBI Taxonomy" id="1440133"/>
    <lineage>
        <taxon>Eukaryota</taxon>
        <taxon>Fungi</taxon>
        <taxon>Fungi incertae sedis</taxon>
        <taxon>Mucoromycota</taxon>
        <taxon>Mortierellomycotina</taxon>
        <taxon>Mortierellomycetes</taxon>
        <taxon>Mortierellales</taxon>
        <taxon>Mortierellaceae</taxon>
        <taxon>Modicella</taxon>
    </lineage>
</organism>
<evidence type="ECO:0000313" key="3">
    <source>
        <dbReference type="EMBL" id="KAF9940239.1"/>
    </source>
</evidence>
<feature type="compositionally biased region" description="Polar residues" evidence="1">
    <location>
        <begin position="544"/>
        <end position="564"/>
    </location>
</feature>
<keyword evidence="2" id="KW-1133">Transmembrane helix</keyword>
<accession>A0A9P6IN24</accession>
<feature type="non-terminal residue" evidence="3">
    <location>
        <position position="607"/>
    </location>
</feature>
<feature type="region of interest" description="Disordered" evidence="1">
    <location>
        <begin position="243"/>
        <end position="263"/>
    </location>
</feature>
<name>A0A9P6IN24_9FUNG</name>
<dbReference type="EMBL" id="JAAAHW010009471">
    <property type="protein sequence ID" value="KAF9940239.1"/>
    <property type="molecule type" value="Genomic_DNA"/>
</dbReference>
<feature type="compositionally biased region" description="Low complexity" evidence="1">
    <location>
        <begin position="245"/>
        <end position="256"/>
    </location>
</feature>
<evidence type="ECO:0000313" key="4">
    <source>
        <dbReference type="Proteomes" id="UP000749646"/>
    </source>
</evidence>
<keyword evidence="2" id="KW-0812">Transmembrane</keyword>
<protein>
    <submittedName>
        <fullName evidence="3">Uncharacterized protein</fullName>
    </submittedName>
</protein>
<feature type="transmembrane region" description="Helical" evidence="2">
    <location>
        <begin position="268"/>
        <end position="290"/>
    </location>
</feature>
<keyword evidence="2" id="KW-0472">Membrane</keyword>
<feature type="region of interest" description="Disordered" evidence="1">
    <location>
        <begin position="586"/>
        <end position="607"/>
    </location>
</feature>
<gene>
    <name evidence="3" type="ORF">BGZ65_007714</name>
</gene>
<keyword evidence="4" id="KW-1185">Reference proteome</keyword>
<dbReference type="Proteomes" id="UP000749646">
    <property type="component" value="Unassembled WGS sequence"/>
</dbReference>
<evidence type="ECO:0000256" key="2">
    <source>
        <dbReference type="SAM" id="Phobius"/>
    </source>
</evidence>
<feature type="region of interest" description="Disordered" evidence="1">
    <location>
        <begin position="543"/>
        <end position="564"/>
    </location>
</feature>